<name>A0ABP9TPA8_9MICC</name>
<organism evidence="1 2">
    <name type="scientific">Paeniglutamicibacter antarcticus</name>
    <dbReference type="NCBI Taxonomy" id="494023"/>
    <lineage>
        <taxon>Bacteria</taxon>
        <taxon>Bacillati</taxon>
        <taxon>Actinomycetota</taxon>
        <taxon>Actinomycetes</taxon>
        <taxon>Micrococcales</taxon>
        <taxon>Micrococcaceae</taxon>
        <taxon>Paeniglutamicibacter</taxon>
    </lineage>
</organism>
<gene>
    <name evidence="1" type="ORF">GCM10025778_17880</name>
</gene>
<sequence>MSGYRPKSRARIARAVLSPLTSHVLVTRLPDPAVLAQILANLPPGERAKVMDEVHEIRESAEAYREMQGLRTMAALAAAPEPPAWVSTAVAARELDRTVNMVRKYREAGRLTGKRDGKFWHISRESLDALKLAQTMPKAA</sequence>
<proteinExistence type="predicted"/>
<dbReference type="EMBL" id="BAABLK010000027">
    <property type="protein sequence ID" value="GAA5227255.1"/>
    <property type="molecule type" value="Genomic_DNA"/>
</dbReference>
<evidence type="ECO:0000313" key="1">
    <source>
        <dbReference type="EMBL" id="GAA5227255.1"/>
    </source>
</evidence>
<dbReference type="RefSeq" id="WP_210101515.1">
    <property type="nucleotide sequence ID" value="NZ_BAABLK010000027.1"/>
</dbReference>
<evidence type="ECO:0008006" key="3">
    <source>
        <dbReference type="Google" id="ProtNLM"/>
    </source>
</evidence>
<comment type="caution">
    <text evidence="1">The sequence shown here is derived from an EMBL/GenBank/DDBJ whole genome shotgun (WGS) entry which is preliminary data.</text>
</comment>
<accession>A0ABP9TPA8</accession>
<evidence type="ECO:0000313" key="2">
    <source>
        <dbReference type="Proteomes" id="UP001501257"/>
    </source>
</evidence>
<protein>
    <recommendedName>
        <fullName evidence="3">Helix-turn-helix domain-containing protein</fullName>
    </recommendedName>
</protein>
<keyword evidence="2" id="KW-1185">Reference proteome</keyword>
<dbReference type="Proteomes" id="UP001501257">
    <property type="component" value="Unassembled WGS sequence"/>
</dbReference>
<reference evidence="2" key="1">
    <citation type="journal article" date="2019" name="Int. J. Syst. Evol. Microbiol.">
        <title>The Global Catalogue of Microorganisms (GCM) 10K type strain sequencing project: providing services to taxonomists for standard genome sequencing and annotation.</title>
        <authorList>
            <consortium name="The Broad Institute Genomics Platform"/>
            <consortium name="The Broad Institute Genome Sequencing Center for Infectious Disease"/>
            <person name="Wu L."/>
            <person name="Ma J."/>
        </authorList>
    </citation>
    <scope>NUCLEOTIDE SEQUENCE [LARGE SCALE GENOMIC DNA]</scope>
    <source>
        <strain evidence="2">JCM 18952</strain>
    </source>
</reference>